<dbReference type="OrthoDB" id="583431at2"/>
<dbReference type="Proteomes" id="UP000031030">
    <property type="component" value="Unassembled WGS sequence"/>
</dbReference>
<reference evidence="1 2" key="1">
    <citation type="submission" date="2014-11" db="EMBL/GenBank/DDBJ databases">
        <title>Genome sequence of Microbacterium mangrovi MUSC 115(T).</title>
        <authorList>
            <person name="Lee L.-H."/>
        </authorList>
    </citation>
    <scope>NUCLEOTIDE SEQUENCE [LARGE SCALE GENOMIC DNA]</scope>
    <source>
        <strain evidence="1 2">MUSC 115</strain>
    </source>
</reference>
<dbReference type="RefSeq" id="WP_039396811.1">
    <property type="nucleotide sequence ID" value="NZ_JTDK01000006.1"/>
</dbReference>
<gene>
    <name evidence="1" type="ORF">LK09_05120</name>
</gene>
<accession>A0A0B2A4I7</accession>
<evidence type="ECO:0000313" key="2">
    <source>
        <dbReference type="Proteomes" id="UP000031030"/>
    </source>
</evidence>
<name>A0A0B2A4I7_9MICO</name>
<sequence>MFAYDPQIAAAVAQRPDTIPEVLSVMRTVDGLTADGDGLKWFNGLYLTVTEAVHAQVSTSGLADPGFMAALDVEFAGLYFSALRGFLAGHPIPGCWQVLFAVRAQTRLTRIQCALAGMNAHINHDLALAIVSTSAAAGVTPDHDSGRYTDFTALNATLDGLIETAKKQLQLRLLGDEVPQLSVLEDTIAGWSMSAARENAWNNAEIAWRLRPVPLLTDRFEHGIDGVATVIGKALLVPLP</sequence>
<organism evidence="1 2">
    <name type="scientific">Microbacterium mangrovi</name>
    <dbReference type="NCBI Taxonomy" id="1348253"/>
    <lineage>
        <taxon>Bacteria</taxon>
        <taxon>Bacillati</taxon>
        <taxon>Actinomycetota</taxon>
        <taxon>Actinomycetes</taxon>
        <taxon>Micrococcales</taxon>
        <taxon>Microbacteriaceae</taxon>
        <taxon>Microbacterium</taxon>
    </lineage>
</organism>
<keyword evidence="2" id="KW-1185">Reference proteome</keyword>
<proteinExistence type="predicted"/>
<dbReference type="EMBL" id="JTDK01000006">
    <property type="protein sequence ID" value="KHK98389.1"/>
    <property type="molecule type" value="Genomic_DNA"/>
</dbReference>
<dbReference type="Pfam" id="PF19458">
    <property type="entry name" value="DUF5995"/>
    <property type="match status" value="1"/>
</dbReference>
<dbReference type="STRING" id="1348253.LK09_05120"/>
<protein>
    <submittedName>
        <fullName evidence="1">Uncharacterized protein</fullName>
    </submittedName>
</protein>
<dbReference type="InterPro" id="IPR046037">
    <property type="entry name" value="DUF5995"/>
</dbReference>
<dbReference type="AlphaFoldDB" id="A0A0B2A4I7"/>
<evidence type="ECO:0000313" key="1">
    <source>
        <dbReference type="EMBL" id="KHK98389.1"/>
    </source>
</evidence>
<comment type="caution">
    <text evidence="1">The sequence shown here is derived from an EMBL/GenBank/DDBJ whole genome shotgun (WGS) entry which is preliminary data.</text>
</comment>